<comment type="caution">
    <text evidence="1">The sequence shown here is derived from an EMBL/GenBank/DDBJ whole genome shotgun (WGS) entry which is preliminary data.</text>
</comment>
<organism evidence="1 2">
    <name type="scientific">Microvirga subterranea</name>
    <dbReference type="NCBI Taxonomy" id="186651"/>
    <lineage>
        <taxon>Bacteria</taxon>
        <taxon>Pseudomonadati</taxon>
        <taxon>Pseudomonadota</taxon>
        <taxon>Alphaproteobacteria</taxon>
        <taxon>Hyphomicrobiales</taxon>
        <taxon>Methylobacteriaceae</taxon>
        <taxon>Microvirga</taxon>
    </lineage>
</organism>
<evidence type="ECO:0008006" key="3">
    <source>
        <dbReference type="Google" id="ProtNLM"/>
    </source>
</evidence>
<accession>A0A370HQT0</accession>
<dbReference type="EMBL" id="QQBB01000002">
    <property type="protein sequence ID" value="RDI60640.1"/>
    <property type="molecule type" value="Genomic_DNA"/>
</dbReference>
<name>A0A370HQT0_9HYPH</name>
<evidence type="ECO:0000313" key="2">
    <source>
        <dbReference type="Proteomes" id="UP000254925"/>
    </source>
</evidence>
<dbReference type="Proteomes" id="UP000254925">
    <property type="component" value="Unassembled WGS sequence"/>
</dbReference>
<proteinExistence type="predicted"/>
<reference evidence="1 2" key="1">
    <citation type="submission" date="2018-07" db="EMBL/GenBank/DDBJ databases">
        <title>Genomic Encyclopedia of Type Strains, Phase IV (KMG-IV): sequencing the most valuable type-strain genomes for metagenomic binning, comparative biology and taxonomic classification.</title>
        <authorList>
            <person name="Goeker M."/>
        </authorList>
    </citation>
    <scope>NUCLEOTIDE SEQUENCE [LARGE SCALE GENOMIC DNA]</scope>
    <source>
        <strain evidence="1 2">DSM 14364</strain>
    </source>
</reference>
<gene>
    <name evidence="1" type="ORF">DES45_10226</name>
</gene>
<evidence type="ECO:0000313" key="1">
    <source>
        <dbReference type="EMBL" id="RDI60640.1"/>
    </source>
</evidence>
<protein>
    <recommendedName>
        <fullName evidence="3">Protein phosphatase 2C-like protein</fullName>
    </recommendedName>
</protein>
<sequence>MHGHAAWIIDGATGVSDRKLTSGGSDAAWLAGTIDERLTHLASNGGSEHFDHLEHSIRGAFEAETAYADLPGDEHAPSACLGFLRLLERSASGLLRLEGHFLGDVVALVPTENGIVRWTDERSKPFERRTLAALEGASREPGAMPEAVRRQIQENRTRLNHPEGYWVVNPRRPWAGRQLRFEAAIAPGQPVVLATDGFMRLVDVFAAYSDSSIHAGLSAGEGERLMQELRKREREDAWAGLYPRVKIHDDATVLVVAPEHE</sequence>
<keyword evidence="2" id="KW-1185">Reference proteome</keyword>
<dbReference type="AlphaFoldDB" id="A0A370HQT0"/>